<evidence type="ECO:0000313" key="10">
    <source>
        <dbReference type="EMBL" id="KAJ6237086.1"/>
    </source>
</evidence>
<evidence type="ECO:0000256" key="4">
    <source>
        <dbReference type="ARBA" id="ARBA00022777"/>
    </source>
</evidence>
<dbReference type="InterPro" id="IPR030616">
    <property type="entry name" value="Aur-like"/>
</dbReference>
<dbReference type="SMART" id="SM00220">
    <property type="entry name" value="S_TKc"/>
    <property type="match status" value="1"/>
</dbReference>
<dbReference type="Pfam" id="PF00069">
    <property type="entry name" value="Pkinase"/>
    <property type="match status" value="1"/>
</dbReference>
<feature type="region of interest" description="Disordered" evidence="8">
    <location>
        <begin position="41"/>
        <end position="131"/>
    </location>
</feature>
<dbReference type="Proteomes" id="UP001150062">
    <property type="component" value="Unassembled WGS sequence"/>
</dbReference>
<dbReference type="CDD" id="cd14007">
    <property type="entry name" value="STKc_Aurora"/>
    <property type="match status" value="1"/>
</dbReference>
<proteinExistence type="inferred from homology"/>
<dbReference type="InterPro" id="IPR008271">
    <property type="entry name" value="Ser/Thr_kinase_AS"/>
</dbReference>
<keyword evidence="3 6" id="KW-0547">Nucleotide-binding</keyword>
<feature type="compositionally biased region" description="Polar residues" evidence="8">
    <location>
        <begin position="323"/>
        <end position="334"/>
    </location>
</feature>
<evidence type="ECO:0000256" key="2">
    <source>
        <dbReference type="ARBA" id="ARBA00022679"/>
    </source>
</evidence>
<feature type="compositionally biased region" description="Basic and acidic residues" evidence="8">
    <location>
        <begin position="247"/>
        <end position="259"/>
    </location>
</feature>
<dbReference type="SUPFAM" id="SSF56112">
    <property type="entry name" value="Protein kinase-like (PK-like)"/>
    <property type="match status" value="1"/>
</dbReference>
<dbReference type="EMBL" id="JAOAOG010000240">
    <property type="protein sequence ID" value="KAJ6237086.1"/>
    <property type="molecule type" value="Genomic_DNA"/>
</dbReference>
<keyword evidence="2 7" id="KW-0808">Transferase</keyword>
<dbReference type="PROSITE" id="PS00107">
    <property type="entry name" value="PROTEIN_KINASE_ATP"/>
    <property type="match status" value="1"/>
</dbReference>
<feature type="region of interest" description="Disordered" evidence="8">
    <location>
        <begin position="288"/>
        <end position="355"/>
    </location>
</feature>
<feature type="compositionally biased region" description="Gly residues" evidence="8">
    <location>
        <begin position="430"/>
        <end position="441"/>
    </location>
</feature>
<protein>
    <recommendedName>
        <fullName evidence="7">Aurora kinase</fullName>
        <ecNumber evidence="7">2.7.11.1</ecNumber>
    </recommendedName>
</protein>
<feature type="region of interest" description="Disordered" evidence="8">
    <location>
        <begin position="370"/>
        <end position="489"/>
    </location>
</feature>
<feature type="compositionally biased region" description="Polar residues" evidence="8">
    <location>
        <begin position="407"/>
        <end position="417"/>
    </location>
</feature>
<sequence length="769" mass="89434">MYNKELKDKMNTITFITLSPNEREKKILFDLAISSLFKEPFYSPKTRSPNQQKNKQPTPPKDDSFQRLTDREKLFSQKQNSNLKKNTNNTFSINFSKTHSNPRSNHNTQTILPEKNQLKKKTLKQKTQSTQYLNLQQDKEKYGNSQQKMRSQNDLYQSHKREQYEKKKKFLTQKYYSSPNKDLFKDSLTNPFFSKKSKTIRQSEILTFSEQIGEFVRTPPNNGNKQKKNENKIYTNYKVKKKYQDGYENDHYYNNDHDYNNGSDYENDSNYKCNSTNKDEVEFEVDYEKKNKETNSSNFEEETTNLSDFSRKSKAKEQPKLKNVQSKINNSSPLTPKKKPKAKSNDLIYHKQKSEQLLKINKSNLNVLKNKSENNIHSNNTINSNFKYHNKKNSNTSGGNSDRDIGNGNTRGCNSDRSMGGSNTSRGNSGSVGGSNTGRGNSGRRSGSKGLRTKIQNNKKSIQNNNKVDNRTSKQINSKKMKKEKSGESDLFQRKWKLGDFKIKKLIGEGQFGKVYLAQEKITKRYFAIKVLTTTKIRQSGGTKQLAREINVQSTLRHHNILKMYGYFYERNQFFLILEYAQGGELYKKLINSKKFTERQAANYITSLYSAVDYFHSKNVIHRDLKPENVLITQDGVLKISDFGFSVFTNPYNITRNTFCGTLDYLPPEMVVGNSYDHSVDKWSLGVLLYEFLVGAPPFETRNRLQTYKRIAKVRFTFPNHVSSLAQDLVKKMLKKNPIDRISFQEFLNHPWVKNNVDENKLKSLYLEH</sequence>
<comment type="catalytic activity">
    <reaction evidence="7">
        <text>L-threonyl-[protein] + ATP = O-phospho-L-threonyl-[protein] + ADP + H(+)</text>
        <dbReference type="Rhea" id="RHEA:46608"/>
        <dbReference type="Rhea" id="RHEA-COMP:11060"/>
        <dbReference type="Rhea" id="RHEA-COMP:11605"/>
        <dbReference type="ChEBI" id="CHEBI:15378"/>
        <dbReference type="ChEBI" id="CHEBI:30013"/>
        <dbReference type="ChEBI" id="CHEBI:30616"/>
        <dbReference type="ChEBI" id="CHEBI:61977"/>
        <dbReference type="ChEBI" id="CHEBI:456216"/>
        <dbReference type="EC" id="2.7.11.1"/>
    </reaction>
</comment>
<comment type="similarity">
    <text evidence="7">Belongs to the protein kinase superfamily. Ser/Thr protein kinase family. Aurora subfamily.</text>
</comment>
<dbReference type="EC" id="2.7.11.1" evidence="7"/>
<name>A0ABQ8XWU5_9EUKA</name>
<evidence type="ECO:0000256" key="7">
    <source>
        <dbReference type="RuleBase" id="RU367134"/>
    </source>
</evidence>
<dbReference type="PROSITE" id="PS50011">
    <property type="entry name" value="PROTEIN_KINASE_DOM"/>
    <property type="match status" value="1"/>
</dbReference>
<organism evidence="10 11">
    <name type="scientific">Anaeramoeba flamelloides</name>
    <dbReference type="NCBI Taxonomy" id="1746091"/>
    <lineage>
        <taxon>Eukaryota</taxon>
        <taxon>Metamonada</taxon>
        <taxon>Anaeramoebidae</taxon>
        <taxon>Anaeramoeba</taxon>
    </lineage>
</organism>
<reference evidence="10" key="1">
    <citation type="submission" date="2022-08" db="EMBL/GenBank/DDBJ databases">
        <title>Novel sulfate-reducing endosymbionts in the free-living metamonad Anaeramoeba.</title>
        <authorList>
            <person name="Jerlstrom-Hultqvist J."/>
            <person name="Cepicka I."/>
            <person name="Gallot-Lavallee L."/>
            <person name="Salas-Leiva D."/>
            <person name="Curtis B.A."/>
            <person name="Zahonova K."/>
            <person name="Pipaliya S."/>
            <person name="Dacks J."/>
            <person name="Roger A.J."/>
        </authorList>
    </citation>
    <scope>NUCLEOTIDE SEQUENCE</scope>
    <source>
        <strain evidence="10">Schooner1</strain>
    </source>
</reference>
<keyword evidence="4 7" id="KW-0418">Kinase</keyword>
<gene>
    <name evidence="10" type="ORF">M0813_03493</name>
</gene>
<evidence type="ECO:0000256" key="1">
    <source>
        <dbReference type="ARBA" id="ARBA00022527"/>
    </source>
</evidence>
<dbReference type="InterPro" id="IPR017441">
    <property type="entry name" value="Protein_kinase_ATP_BS"/>
</dbReference>
<feature type="compositionally biased region" description="Low complexity" evidence="8">
    <location>
        <begin position="454"/>
        <end position="476"/>
    </location>
</feature>
<feature type="region of interest" description="Disordered" evidence="8">
    <location>
        <begin position="247"/>
        <end position="275"/>
    </location>
</feature>
<evidence type="ECO:0000256" key="3">
    <source>
        <dbReference type="ARBA" id="ARBA00022741"/>
    </source>
</evidence>
<feature type="domain" description="Protein kinase" evidence="9">
    <location>
        <begin position="501"/>
        <end position="753"/>
    </location>
</feature>
<dbReference type="InterPro" id="IPR011009">
    <property type="entry name" value="Kinase-like_dom_sf"/>
</dbReference>
<keyword evidence="11" id="KW-1185">Reference proteome</keyword>
<dbReference type="PANTHER" id="PTHR24350">
    <property type="entry name" value="SERINE/THREONINE-PROTEIN KINASE IAL-RELATED"/>
    <property type="match status" value="1"/>
</dbReference>
<accession>A0ABQ8XWU5</accession>
<feature type="compositionally biased region" description="Polar residues" evidence="8">
    <location>
        <begin position="76"/>
        <end position="111"/>
    </location>
</feature>
<dbReference type="Gene3D" id="1.10.510.10">
    <property type="entry name" value="Transferase(Phosphotransferase) domain 1"/>
    <property type="match status" value="1"/>
</dbReference>
<dbReference type="InterPro" id="IPR000719">
    <property type="entry name" value="Prot_kinase_dom"/>
</dbReference>
<evidence type="ECO:0000256" key="5">
    <source>
        <dbReference type="ARBA" id="ARBA00022840"/>
    </source>
</evidence>
<feature type="compositionally biased region" description="Basic and acidic residues" evidence="8">
    <location>
        <begin position="60"/>
        <end position="75"/>
    </location>
</feature>
<dbReference type="PROSITE" id="PS00108">
    <property type="entry name" value="PROTEIN_KINASE_ST"/>
    <property type="match status" value="1"/>
</dbReference>
<evidence type="ECO:0000259" key="9">
    <source>
        <dbReference type="PROSITE" id="PS50011"/>
    </source>
</evidence>
<feature type="compositionally biased region" description="Low complexity" evidence="8">
    <location>
        <begin position="420"/>
        <end position="429"/>
    </location>
</feature>
<feature type="compositionally biased region" description="Basic and acidic residues" evidence="8">
    <location>
        <begin position="309"/>
        <end position="320"/>
    </location>
</feature>
<feature type="compositionally biased region" description="Low complexity" evidence="8">
    <location>
        <begin position="370"/>
        <end position="385"/>
    </location>
</feature>
<comment type="caution">
    <text evidence="10">The sequence shown here is derived from an EMBL/GenBank/DDBJ whole genome shotgun (WGS) entry which is preliminary data.</text>
</comment>
<keyword evidence="1 7" id="KW-0723">Serine/threonine-protein kinase</keyword>
<evidence type="ECO:0000256" key="8">
    <source>
        <dbReference type="SAM" id="MobiDB-lite"/>
    </source>
</evidence>
<evidence type="ECO:0000313" key="11">
    <source>
        <dbReference type="Proteomes" id="UP001150062"/>
    </source>
</evidence>
<feature type="binding site" evidence="6">
    <location>
        <position position="530"/>
    </location>
    <ligand>
        <name>ATP</name>
        <dbReference type="ChEBI" id="CHEBI:30616"/>
    </ligand>
</feature>
<evidence type="ECO:0000256" key="6">
    <source>
        <dbReference type="PROSITE-ProRule" id="PRU10141"/>
    </source>
</evidence>
<comment type="catalytic activity">
    <reaction evidence="7">
        <text>L-seryl-[protein] + ATP = O-phospho-L-seryl-[protein] + ADP + H(+)</text>
        <dbReference type="Rhea" id="RHEA:17989"/>
        <dbReference type="Rhea" id="RHEA-COMP:9863"/>
        <dbReference type="Rhea" id="RHEA-COMP:11604"/>
        <dbReference type="ChEBI" id="CHEBI:15378"/>
        <dbReference type="ChEBI" id="CHEBI:29999"/>
        <dbReference type="ChEBI" id="CHEBI:30616"/>
        <dbReference type="ChEBI" id="CHEBI:83421"/>
        <dbReference type="ChEBI" id="CHEBI:456216"/>
        <dbReference type="EC" id="2.7.11.1"/>
    </reaction>
</comment>
<keyword evidence="5 6" id="KW-0067">ATP-binding</keyword>